<dbReference type="RefSeq" id="WP_161690432.1">
    <property type="nucleotide sequence ID" value="NZ_JAAAMQ010000003.1"/>
</dbReference>
<name>A0AAJ2YY26_WEICO</name>
<evidence type="ECO:0000313" key="3">
    <source>
        <dbReference type="EMBL" id="NBA11156.1"/>
    </source>
</evidence>
<evidence type="ECO:0000256" key="1">
    <source>
        <dbReference type="SAM" id="Coils"/>
    </source>
</evidence>
<gene>
    <name evidence="3" type="ORF">GTU77_02880</name>
</gene>
<dbReference type="Gene3D" id="1.20.58.60">
    <property type="match status" value="1"/>
</dbReference>
<evidence type="ECO:0000313" key="4">
    <source>
        <dbReference type="Proteomes" id="UP000719917"/>
    </source>
</evidence>
<evidence type="ECO:0000256" key="2">
    <source>
        <dbReference type="SAM" id="Phobius"/>
    </source>
</evidence>
<dbReference type="EMBL" id="JAAAMQ010000003">
    <property type="protein sequence ID" value="NBA11156.1"/>
    <property type="molecule type" value="Genomic_DNA"/>
</dbReference>
<feature type="coiled-coil region" evidence="1">
    <location>
        <begin position="358"/>
        <end position="419"/>
    </location>
</feature>
<proteinExistence type="predicted"/>
<sequence>MDDIAAIQDDVNETQRIVDRLSDIAAKNPGDSEIGAALTNAQNQLDKAESALADAKEQLATVDDAKTLAQVDEKTAAGDADVAAAEAARQAADTDLQNAGAKSADNLNNAIDDANKQADANLAAIQEDIEQIKDDIAALSKIAADNPNSTKIADLLADANKQLTEAQGRYKDAQADKATLAQATTLAEVSDLSDDIADKTTAADVDRKQADQDLANAKTTAADDLADAKEAAKDAIQQQLDRVDDEIKQIQKDIDELTQLAKDHPNTPEVQQALDDAKQQLADAKDAKDTIVDQLIDVNQAKTADDAKAINDVAQEAGEKATDAVKAADKDVADAKKAVADDMADAKSDAEDAVRDKINELRDDASRVQDIVDQLQDLVNNHPGNQELADKLAEAKDQLNKVQSALEDARAQLVAIETAETPAQIDAATNQIGVDQVVGNQATQRAEQLLREAQDIASSLSTTATIVQALGSGQSVPQTAMLPYTVTETVVLPTQVSGIAQATEAVATQVGEQLPTQAPVQGVAAYVGQRLLAEGKATRGARIQDRIIKSDDETKTNDARSEFWDRPYYLGGRFSKDWNLQPFTLVTVLLFSMFLGWFFLPTKKKEDEQD</sequence>
<feature type="transmembrane region" description="Helical" evidence="2">
    <location>
        <begin position="583"/>
        <end position="600"/>
    </location>
</feature>
<comment type="caution">
    <text evidence="3">The sequence shown here is derived from an EMBL/GenBank/DDBJ whole genome shotgun (WGS) entry which is preliminary data.</text>
</comment>
<organism evidence="3 4">
    <name type="scientific">Weissella confusa</name>
    <name type="common">Lactobacillus confusus</name>
    <dbReference type="NCBI Taxonomy" id="1583"/>
    <lineage>
        <taxon>Bacteria</taxon>
        <taxon>Bacillati</taxon>
        <taxon>Bacillota</taxon>
        <taxon>Bacilli</taxon>
        <taxon>Lactobacillales</taxon>
        <taxon>Lactobacillaceae</taxon>
        <taxon>Weissella</taxon>
    </lineage>
</organism>
<keyword evidence="1" id="KW-0175">Coiled coil</keyword>
<dbReference type="AlphaFoldDB" id="A0AAJ2YY26"/>
<feature type="coiled-coil region" evidence="1">
    <location>
        <begin position="222"/>
        <end position="294"/>
    </location>
</feature>
<dbReference type="Proteomes" id="UP000719917">
    <property type="component" value="Unassembled WGS sequence"/>
</dbReference>
<feature type="coiled-coil region" evidence="1">
    <location>
        <begin position="104"/>
        <end position="183"/>
    </location>
</feature>
<protein>
    <submittedName>
        <fullName evidence="3">Uncharacterized protein</fullName>
    </submittedName>
</protein>
<keyword evidence="2" id="KW-0472">Membrane</keyword>
<keyword evidence="2" id="KW-0812">Transmembrane</keyword>
<keyword evidence="2" id="KW-1133">Transmembrane helix</keyword>
<reference evidence="3" key="1">
    <citation type="submission" date="2020-01" db="EMBL/GenBank/DDBJ databases">
        <title>First Reported Case and Whole Genome of Weissella confusa in an Equid.</title>
        <authorList>
            <person name="Little S.V."/>
            <person name="Lawhon S.D."/>
        </authorList>
    </citation>
    <scope>NUCLEOTIDE SEQUENCE</scope>
    <source>
        <strain evidence="3">718955</strain>
    </source>
</reference>
<accession>A0AAJ2YY26</accession>
<feature type="coiled-coil region" evidence="1">
    <location>
        <begin position="38"/>
        <end position="65"/>
    </location>
</feature>